<proteinExistence type="predicted"/>
<accession>A0ABP2DI76</accession>
<organism evidence="1 2">
    <name type="scientific">Streptococcus infantarius subsp. infantarius ATCC BAA-102</name>
    <dbReference type="NCBI Taxonomy" id="471872"/>
    <lineage>
        <taxon>Bacteria</taxon>
        <taxon>Bacillati</taxon>
        <taxon>Bacillota</taxon>
        <taxon>Bacilli</taxon>
        <taxon>Lactobacillales</taxon>
        <taxon>Streptococcaceae</taxon>
        <taxon>Streptococcus</taxon>
    </lineage>
</organism>
<keyword evidence="2" id="KW-1185">Reference proteome</keyword>
<protein>
    <recommendedName>
        <fullName evidence="3">GIY-YIG domain-containing protein</fullName>
    </recommendedName>
</protein>
<evidence type="ECO:0008006" key="3">
    <source>
        <dbReference type="Google" id="ProtNLM"/>
    </source>
</evidence>
<gene>
    <name evidence="1" type="ORF">STRINF_00797</name>
</gene>
<dbReference type="EMBL" id="ABJK02000017">
    <property type="protein sequence ID" value="EDT47946.1"/>
    <property type="molecule type" value="Genomic_DNA"/>
</dbReference>
<evidence type="ECO:0000313" key="1">
    <source>
        <dbReference type="EMBL" id="EDT47946.1"/>
    </source>
</evidence>
<dbReference type="Proteomes" id="UP000005602">
    <property type="component" value="Unassembled WGS sequence"/>
</dbReference>
<evidence type="ECO:0000313" key="2">
    <source>
        <dbReference type="Proteomes" id="UP000005602"/>
    </source>
</evidence>
<name>A0ABP2DI76_9STRE</name>
<dbReference type="CDD" id="cd10447">
    <property type="entry name" value="GIY-YIG_unchar_2"/>
    <property type="match status" value="1"/>
</dbReference>
<comment type="caution">
    <text evidence="1">The sequence shown here is derived from an EMBL/GenBank/DDBJ whole genome shotgun (WGS) entry which is preliminary data.</text>
</comment>
<reference evidence="1" key="2">
    <citation type="submission" date="2013-09" db="EMBL/GenBank/DDBJ databases">
        <title>Draft genome sequence of Streptococcus infantarius subsp. infantarius ATCC BAA-102.</title>
        <authorList>
            <person name="Sudarsanam P."/>
            <person name="Ley R."/>
            <person name="Guruge J."/>
            <person name="Turnbaugh P.J."/>
            <person name="Mahowald M."/>
            <person name="Liep D."/>
            <person name="Gordon J."/>
        </authorList>
    </citation>
    <scope>NUCLEOTIDE SEQUENCE</scope>
    <source>
        <strain evidence="1">ATCC BAA-102</strain>
    </source>
</reference>
<sequence length="125" mass="14275">MVKRGKNINMFLMDGEVTAKIKCTLSNWTGVIYKIPRIQLGDLKSRPEMKQSGVYFLLGRDDANQQDTVYIGQATSRKNGEGVLLRVQEHTRDNHADYFNDVIVLTTQNNSFGPTEISYLENRFT</sequence>
<reference evidence="1" key="1">
    <citation type="submission" date="2008-03" db="EMBL/GenBank/DDBJ databases">
        <authorList>
            <person name="Fulton L."/>
            <person name="Clifton S."/>
            <person name="Fulton B."/>
            <person name="Xu J."/>
            <person name="Minx P."/>
            <person name="Pepin K.H."/>
            <person name="Johnson M."/>
            <person name="Thiruvilangam P."/>
            <person name="Bhonagiri V."/>
            <person name="Nash W.E."/>
            <person name="Mardis E.R."/>
            <person name="Wilson R.K."/>
        </authorList>
    </citation>
    <scope>NUCLEOTIDE SEQUENCE [LARGE SCALE GENOMIC DNA]</scope>
    <source>
        <strain evidence="1">ATCC BAA-102</strain>
    </source>
</reference>